<dbReference type="Pfam" id="PF09353">
    <property type="entry name" value="DUF1995"/>
    <property type="match status" value="1"/>
</dbReference>
<dbReference type="RefSeq" id="WP_124154851.1">
    <property type="nucleotide sequence ID" value="NZ_CAWOLW010000698.1"/>
</dbReference>
<keyword evidence="3" id="KW-1185">Reference proteome</keyword>
<dbReference type="AlphaFoldDB" id="A0A3N6PBF6"/>
<accession>A0A3N6PBF6</accession>
<reference evidence="2 3" key="1">
    <citation type="journal article" date="2018" name="ACS Chem. Biol.">
        <title>Ketoreductase domain dysfunction expands chemodiversity: malyngamide biosynthesis in the cyanobacterium Okeania hirsuta.</title>
        <authorList>
            <person name="Moss N.A."/>
            <person name="Leao T."/>
            <person name="Rankin M."/>
            <person name="McCullough T.M."/>
            <person name="Qu P."/>
            <person name="Korobeynikov A."/>
            <person name="Smith J.L."/>
            <person name="Gerwick L."/>
            <person name="Gerwick W.H."/>
        </authorList>
    </citation>
    <scope>NUCLEOTIDE SEQUENCE [LARGE SCALE GENOMIC DNA]</scope>
    <source>
        <strain evidence="2 3">PAB10Feb10-1</strain>
    </source>
</reference>
<evidence type="ECO:0000259" key="1">
    <source>
        <dbReference type="Pfam" id="PF09353"/>
    </source>
</evidence>
<dbReference type="OrthoDB" id="482920at2"/>
<protein>
    <submittedName>
        <fullName evidence="2">DUF1995 family protein</fullName>
    </submittedName>
</protein>
<sequence>MNKLPNDIDEALAQAIEATKIALQDGYSRIQIEIVIPEIELQAQSLAA</sequence>
<feature type="non-terminal residue" evidence="2">
    <location>
        <position position="48"/>
    </location>
</feature>
<evidence type="ECO:0000313" key="2">
    <source>
        <dbReference type="EMBL" id="RQH40892.1"/>
    </source>
</evidence>
<dbReference type="EMBL" id="RCBY01000082">
    <property type="protein sequence ID" value="RQH40892.1"/>
    <property type="molecule type" value="Genomic_DNA"/>
</dbReference>
<name>A0A3N6PBF6_9CYAN</name>
<gene>
    <name evidence="2" type="ORF">D5R40_15610</name>
</gene>
<comment type="caution">
    <text evidence="2">The sequence shown here is derived from an EMBL/GenBank/DDBJ whole genome shotgun (WGS) entry which is preliminary data.</text>
</comment>
<evidence type="ECO:0000313" key="3">
    <source>
        <dbReference type="Proteomes" id="UP000269154"/>
    </source>
</evidence>
<organism evidence="2 3">
    <name type="scientific">Okeania hirsuta</name>
    <dbReference type="NCBI Taxonomy" id="1458930"/>
    <lineage>
        <taxon>Bacteria</taxon>
        <taxon>Bacillati</taxon>
        <taxon>Cyanobacteriota</taxon>
        <taxon>Cyanophyceae</taxon>
        <taxon>Oscillatoriophycideae</taxon>
        <taxon>Oscillatoriales</taxon>
        <taxon>Microcoleaceae</taxon>
        <taxon>Okeania</taxon>
    </lineage>
</organism>
<feature type="domain" description="DUF1995" evidence="1">
    <location>
        <begin position="5"/>
        <end position="45"/>
    </location>
</feature>
<dbReference type="InterPro" id="IPR018962">
    <property type="entry name" value="DUF1995"/>
</dbReference>
<dbReference type="Proteomes" id="UP000269154">
    <property type="component" value="Unassembled WGS sequence"/>
</dbReference>
<proteinExistence type="predicted"/>